<organism evidence="1 2">
    <name type="scientific">Candidatus Entotheonella gemina</name>
    <dbReference type="NCBI Taxonomy" id="1429439"/>
    <lineage>
        <taxon>Bacteria</taxon>
        <taxon>Pseudomonadati</taxon>
        <taxon>Nitrospinota/Tectimicrobiota group</taxon>
        <taxon>Candidatus Tectimicrobiota</taxon>
        <taxon>Candidatus Entotheonellia</taxon>
        <taxon>Candidatus Entotheonellales</taxon>
        <taxon>Candidatus Entotheonellaceae</taxon>
        <taxon>Candidatus Entotheonella</taxon>
    </lineage>
</organism>
<accession>W4LNJ4</accession>
<reference evidence="1 2" key="1">
    <citation type="journal article" date="2014" name="Nature">
        <title>An environmental bacterial taxon with a large and distinct metabolic repertoire.</title>
        <authorList>
            <person name="Wilson M.C."/>
            <person name="Mori T."/>
            <person name="Ruckert C."/>
            <person name="Uria A.R."/>
            <person name="Helf M.J."/>
            <person name="Takada K."/>
            <person name="Gernert C."/>
            <person name="Steffens U.A."/>
            <person name="Heycke N."/>
            <person name="Schmitt S."/>
            <person name="Rinke C."/>
            <person name="Helfrich E.J."/>
            <person name="Brachmann A.O."/>
            <person name="Gurgui C."/>
            <person name="Wakimoto T."/>
            <person name="Kracht M."/>
            <person name="Crusemann M."/>
            <person name="Hentschel U."/>
            <person name="Abe I."/>
            <person name="Matsunaga S."/>
            <person name="Kalinowski J."/>
            <person name="Takeyama H."/>
            <person name="Piel J."/>
        </authorList>
    </citation>
    <scope>NUCLEOTIDE SEQUENCE [LARGE SCALE GENOMIC DNA]</scope>
    <source>
        <strain evidence="2">TSY2</strain>
    </source>
</reference>
<dbReference type="AlphaFoldDB" id="W4LNJ4"/>
<evidence type="ECO:0000313" key="2">
    <source>
        <dbReference type="Proteomes" id="UP000019140"/>
    </source>
</evidence>
<sequence>MKFLASIPKRMVNIIQTRRATNVAVPYAPDGRRGSRINAAYEAQLQREQDAFTNLVDVHALPDIFHYWANKFLLPKLNAYGLSGMDEFFVKFMEEACLGRSEEHTAFISLGAGNCDTEIRLAKALLTAGITNFHIECQDINDAMLARGVQMSIEEGLEQYIRPVKADFNTWIPEKSYDGVLANQSLHHVLELEHLFDQVAACLPPHGKFIISDMIGRNGHQRWPEALEIVHQFWRELPTRYRYNHLLQRHEKMYENWDCSTEGFEGVRAQDILPLLNTRFHYQLFFAFSNIIDIFIDRCFGHNFSPEKEWDRQFIDRVEAIDDASIVAGKVKPTHMMAVLSTDPATEMLVHSHLTPEFCVRWPDPE</sequence>
<dbReference type="Proteomes" id="UP000019140">
    <property type="component" value="Unassembled WGS sequence"/>
</dbReference>
<evidence type="ECO:0000313" key="1">
    <source>
        <dbReference type="EMBL" id="ETW99663.1"/>
    </source>
</evidence>
<proteinExistence type="predicted"/>
<protein>
    <submittedName>
        <fullName evidence="1">Uncharacterized protein</fullName>
    </submittedName>
</protein>
<name>W4LNJ4_9BACT</name>
<dbReference type="Gene3D" id="3.40.50.150">
    <property type="entry name" value="Vaccinia Virus protein VP39"/>
    <property type="match status" value="1"/>
</dbReference>
<dbReference type="HOGENOM" id="CLU_755839_0_0_7"/>
<dbReference type="CDD" id="cd02440">
    <property type="entry name" value="AdoMet_MTases"/>
    <property type="match status" value="1"/>
</dbReference>
<dbReference type="Pfam" id="PF13489">
    <property type="entry name" value="Methyltransf_23"/>
    <property type="match status" value="1"/>
</dbReference>
<keyword evidence="2" id="KW-1185">Reference proteome</keyword>
<comment type="caution">
    <text evidence="1">The sequence shown here is derived from an EMBL/GenBank/DDBJ whole genome shotgun (WGS) entry which is preliminary data.</text>
</comment>
<dbReference type="InterPro" id="IPR029063">
    <property type="entry name" value="SAM-dependent_MTases_sf"/>
</dbReference>
<dbReference type="SUPFAM" id="SSF53335">
    <property type="entry name" value="S-adenosyl-L-methionine-dependent methyltransferases"/>
    <property type="match status" value="1"/>
</dbReference>
<gene>
    <name evidence="1" type="ORF">ETSY2_40460</name>
</gene>
<dbReference type="EMBL" id="AZHX01001808">
    <property type="protein sequence ID" value="ETW99663.1"/>
    <property type="molecule type" value="Genomic_DNA"/>
</dbReference>